<dbReference type="AlphaFoldDB" id="A0A2X1N8A4"/>
<sequence length="131" mass="14339">MIEVQGDVITRCSSLQCWAAWIVFLGIGQALKLIGALRNHQQTVTVAVSQCRPATCWTVTVVLREGIVLEHGIDGLRQISMMLAAGCRRSFRPVHDRNTPPDRIAVNSHGETDARNDVRIVAVTLAGKAPR</sequence>
<name>A0A2X1N8A4_ECOLX</name>
<dbReference type="EMBL" id="UASD01000009">
    <property type="protein sequence ID" value="SPX17578.1"/>
    <property type="molecule type" value="Genomic_DNA"/>
</dbReference>
<organism evidence="1 2">
    <name type="scientific">Escherichia coli</name>
    <dbReference type="NCBI Taxonomy" id="562"/>
    <lineage>
        <taxon>Bacteria</taxon>
        <taxon>Pseudomonadati</taxon>
        <taxon>Pseudomonadota</taxon>
        <taxon>Gammaproteobacteria</taxon>
        <taxon>Enterobacterales</taxon>
        <taxon>Enterobacteriaceae</taxon>
        <taxon>Escherichia</taxon>
    </lineage>
</organism>
<accession>A0A2X1N8A4</accession>
<gene>
    <name evidence="1" type="ORF">NCTC9073_05400</name>
</gene>
<evidence type="ECO:0000313" key="2">
    <source>
        <dbReference type="Proteomes" id="UP000250780"/>
    </source>
</evidence>
<evidence type="ECO:0000313" key="1">
    <source>
        <dbReference type="EMBL" id="SPX17578.1"/>
    </source>
</evidence>
<dbReference type="Proteomes" id="UP000250780">
    <property type="component" value="Unassembled WGS sequence"/>
</dbReference>
<protein>
    <submittedName>
        <fullName evidence="1">Uncharacterized protein</fullName>
    </submittedName>
</protein>
<proteinExistence type="predicted"/>
<reference evidence="1 2" key="1">
    <citation type="submission" date="2018-06" db="EMBL/GenBank/DDBJ databases">
        <authorList>
            <consortium name="Pathogen Informatics"/>
            <person name="Doyle S."/>
        </authorList>
    </citation>
    <scope>NUCLEOTIDE SEQUENCE [LARGE SCALE GENOMIC DNA]</scope>
    <source>
        <strain evidence="1 2">NCTC9073</strain>
    </source>
</reference>